<organism evidence="6 7">
    <name type="scientific">Candidatus Scalindua arabica</name>
    <dbReference type="NCBI Taxonomy" id="1127984"/>
    <lineage>
        <taxon>Bacteria</taxon>
        <taxon>Pseudomonadati</taxon>
        <taxon>Planctomycetota</taxon>
        <taxon>Candidatus Brocadiia</taxon>
        <taxon>Candidatus Brocadiales</taxon>
        <taxon>Candidatus Scalinduaceae</taxon>
        <taxon>Candidatus Scalindua</taxon>
    </lineage>
</organism>
<keyword evidence="4" id="KW-1003">Cell membrane</keyword>
<dbReference type="Gene3D" id="3.40.190.80">
    <property type="match status" value="1"/>
</dbReference>
<comment type="similarity">
    <text evidence="4">Belongs to the inositol monophosphatase superfamily. CysQ family.</text>
</comment>
<comment type="caution">
    <text evidence="6">The sequence shown here is derived from an EMBL/GenBank/DDBJ whole genome shotgun (WGS) entry which is preliminary data.</text>
</comment>
<feature type="binding site" evidence="4">
    <location>
        <position position="96"/>
    </location>
    <ligand>
        <name>Mg(2+)</name>
        <dbReference type="ChEBI" id="CHEBI:18420"/>
        <label>2</label>
    </ligand>
</feature>
<feature type="binding site" evidence="4">
    <location>
        <position position="95"/>
    </location>
    <ligand>
        <name>Mg(2+)</name>
        <dbReference type="ChEBI" id="CHEBI:18420"/>
        <label>1</label>
    </ligand>
</feature>
<protein>
    <recommendedName>
        <fullName evidence="4">3'(2'),5'-bisphosphate nucleotidase CysQ</fullName>
        <ecNumber evidence="4">3.1.3.7</ecNumber>
    </recommendedName>
    <alternativeName>
        <fullName evidence="4">3'(2'),5-bisphosphonucleoside 3'(2')-phosphohydrolase</fullName>
    </alternativeName>
    <alternativeName>
        <fullName evidence="4">3'-phosphoadenosine 5'-phosphate phosphatase</fullName>
        <shortName evidence="4">PAP phosphatase</shortName>
    </alternativeName>
</protein>
<accession>A0A941W2Q7</accession>
<dbReference type="GO" id="GO:0000103">
    <property type="term" value="P:sulfate assimilation"/>
    <property type="evidence" value="ECO:0007669"/>
    <property type="project" value="TreeGrafter"/>
</dbReference>
<comment type="function">
    <text evidence="4">Converts adenosine-3',5'-bisphosphate (PAP) to AMP.</text>
</comment>
<dbReference type="HAMAP" id="MF_02095">
    <property type="entry name" value="CysQ"/>
    <property type="match status" value="1"/>
</dbReference>
<evidence type="ECO:0000256" key="5">
    <source>
        <dbReference type="PIRSR" id="PIRSR600760-2"/>
    </source>
</evidence>
<dbReference type="EC" id="3.1.3.7" evidence="4"/>
<feature type="binding site" evidence="4">
    <location>
        <begin position="95"/>
        <end position="98"/>
    </location>
    <ligand>
        <name>substrate</name>
    </ligand>
</feature>
<dbReference type="Pfam" id="PF00459">
    <property type="entry name" value="Inositol_P"/>
    <property type="match status" value="1"/>
</dbReference>
<dbReference type="GO" id="GO:0005886">
    <property type="term" value="C:plasma membrane"/>
    <property type="evidence" value="ECO:0007669"/>
    <property type="project" value="UniProtKB-SubCell"/>
</dbReference>
<dbReference type="SUPFAM" id="SSF56655">
    <property type="entry name" value="Carbohydrate phosphatase"/>
    <property type="match status" value="1"/>
</dbReference>
<dbReference type="NCBIfam" id="TIGR01331">
    <property type="entry name" value="bisphos_cysQ"/>
    <property type="match status" value="1"/>
</dbReference>
<dbReference type="GO" id="GO:0008441">
    <property type="term" value="F:3'(2'),5'-bisphosphate nucleotidase activity"/>
    <property type="evidence" value="ECO:0007669"/>
    <property type="project" value="UniProtKB-UniRule"/>
</dbReference>
<evidence type="ECO:0000313" key="7">
    <source>
        <dbReference type="Proteomes" id="UP000722750"/>
    </source>
</evidence>
<feature type="binding site" evidence="4">
    <location>
        <position position="236"/>
    </location>
    <ligand>
        <name>substrate</name>
    </ligand>
</feature>
<gene>
    <name evidence="4" type="primary">cysQ</name>
    <name evidence="6" type="ORF">MAG551_01544</name>
</gene>
<reference evidence="6" key="1">
    <citation type="journal article" date="2021" name="ISME J.">
        <title>Fine-scale metabolic discontinuity in a stratified prokaryote microbiome of a Red Sea deep halocline.</title>
        <authorList>
            <person name="Michoud G."/>
            <person name="Ngugi D.K."/>
            <person name="Barozzi A."/>
            <person name="Merlino G."/>
            <person name="Calleja M.L."/>
            <person name="Delgado-Huertas A."/>
            <person name="Moran X.A.G."/>
            <person name="Daffonchio D."/>
        </authorList>
    </citation>
    <scope>NUCLEOTIDE SEQUENCE</scope>
    <source>
        <strain evidence="6">SuakinDeep_MAG55_1</strain>
    </source>
</reference>
<evidence type="ECO:0000256" key="3">
    <source>
        <dbReference type="ARBA" id="ARBA00022842"/>
    </source>
</evidence>
<dbReference type="GO" id="GO:0000287">
    <property type="term" value="F:magnesium ion binding"/>
    <property type="evidence" value="ECO:0007669"/>
    <property type="project" value="UniProtKB-UniRule"/>
</dbReference>
<dbReference type="InterPro" id="IPR050725">
    <property type="entry name" value="CysQ/Inositol_MonoPase"/>
</dbReference>
<keyword evidence="2 4" id="KW-0479">Metal-binding</keyword>
<dbReference type="AlphaFoldDB" id="A0A941W2Q7"/>
<evidence type="ECO:0000256" key="1">
    <source>
        <dbReference type="ARBA" id="ARBA00001625"/>
    </source>
</evidence>
<dbReference type="GO" id="GO:0050427">
    <property type="term" value="P:3'-phosphoadenosine 5'-phosphosulfate metabolic process"/>
    <property type="evidence" value="ECO:0007669"/>
    <property type="project" value="TreeGrafter"/>
</dbReference>
<dbReference type="InterPro" id="IPR006240">
    <property type="entry name" value="CysQ"/>
</dbReference>
<feature type="binding site" evidence="5">
    <location>
        <position position="95"/>
    </location>
    <ligand>
        <name>Mg(2+)</name>
        <dbReference type="ChEBI" id="CHEBI:18420"/>
        <label>1</label>
        <note>catalytic</note>
    </ligand>
</feature>
<feature type="binding site" evidence="4">
    <location>
        <position position="93"/>
    </location>
    <ligand>
        <name>Mg(2+)</name>
        <dbReference type="ChEBI" id="CHEBI:18420"/>
        <label>1</label>
    </ligand>
</feature>
<feature type="binding site" evidence="5">
    <location>
        <position position="73"/>
    </location>
    <ligand>
        <name>Mg(2+)</name>
        <dbReference type="ChEBI" id="CHEBI:18420"/>
        <label>1</label>
        <note>catalytic</note>
    </ligand>
</feature>
<keyword evidence="4" id="KW-0472">Membrane</keyword>
<comment type="catalytic activity">
    <reaction evidence="1 4">
        <text>adenosine 3',5'-bisphosphate + H2O = AMP + phosphate</text>
        <dbReference type="Rhea" id="RHEA:10040"/>
        <dbReference type="ChEBI" id="CHEBI:15377"/>
        <dbReference type="ChEBI" id="CHEBI:43474"/>
        <dbReference type="ChEBI" id="CHEBI:58343"/>
        <dbReference type="ChEBI" id="CHEBI:456215"/>
        <dbReference type="EC" id="3.1.3.7"/>
    </reaction>
</comment>
<evidence type="ECO:0000313" key="6">
    <source>
        <dbReference type="EMBL" id="MBS1258485.1"/>
    </source>
</evidence>
<dbReference type="PROSITE" id="PS00629">
    <property type="entry name" value="IMP_1"/>
    <property type="match status" value="1"/>
</dbReference>
<comment type="subcellular location">
    <subcellularLocation>
        <location evidence="4">Cell membrane</location>
        <topology evidence="4">Peripheral membrane protein</topology>
        <orientation evidence="4">Cytoplasmic side</orientation>
    </subcellularLocation>
</comment>
<feature type="binding site" evidence="5">
    <location>
        <position position="96"/>
    </location>
    <ligand>
        <name>Mg(2+)</name>
        <dbReference type="ChEBI" id="CHEBI:18420"/>
        <label>1</label>
        <note>catalytic</note>
    </ligand>
</feature>
<keyword evidence="4" id="KW-0378">Hydrolase</keyword>
<feature type="binding site" evidence="4">
    <location>
        <position position="73"/>
    </location>
    <ligand>
        <name>substrate</name>
    </ligand>
</feature>
<name>A0A941W2Q7_9BACT</name>
<dbReference type="CDD" id="cd01638">
    <property type="entry name" value="CysQ"/>
    <property type="match status" value="1"/>
</dbReference>
<keyword evidence="3 4" id="KW-0460">Magnesium</keyword>
<dbReference type="PANTHER" id="PTHR43028">
    <property type="entry name" value="3'(2'),5'-BISPHOSPHATE NUCLEOTIDASE 1"/>
    <property type="match status" value="1"/>
</dbReference>
<evidence type="ECO:0000256" key="4">
    <source>
        <dbReference type="HAMAP-Rule" id="MF_02095"/>
    </source>
</evidence>
<feature type="binding site" evidence="5">
    <location>
        <position position="236"/>
    </location>
    <ligand>
        <name>Mg(2+)</name>
        <dbReference type="ChEBI" id="CHEBI:18420"/>
        <label>1</label>
        <note>catalytic</note>
    </ligand>
</feature>
<feature type="binding site" evidence="4">
    <location>
        <position position="236"/>
    </location>
    <ligand>
        <name>Mg(2+)</name>
        <dbReference type="ChEBI" id="CHEBI:18420"/>
        <label>2</label>
    </ligand>
</feature>
<dbReference type="PANTHER" id="PTHR43028:SF5">
    <property type="entry name" value="3'(2'),5'-BISPHOSPHATE NUCLEOTIDASE 1"/>
    <property type="match status" value="1"/>
</dbReference>
<dbReference type="PRINTS" id="PR00377">
    <property type="entry name" value="IMPHPHTASES"/>
</dbReference>
<sequence length="282" mass="31974">MEIQYEKLILTTLLAAKRAGEAILDVYGSDFAVEQKDDKSPLTLADKKSHEIIMAVLEQTKTVDDRTVPVLSEEGRGITFDERKEWDYFWLVDPLDGTKEFVKRNGEFTVNIALIRKHSPVLGIVYIPVKDVFYFAAENFGTYKLENSESLFDNLSINELLDKSQRLLLANNNKSSFTVIGSRSHTSEEFTEFVKLLNKKYGEVEFITSGSSLKLCLVAEGIADVYPRFGPTMEWDTAAGQAIVEHAEGKVMDIHTREPLRYNKENLLNPFFIVSREGVCLD</sequence>
<dbReference type="InterPro" id="IPR000760">
    <property type="entry name" value="Inositol_monophosphatase-like"/>
</dbReference>
<proteinExistence type="inferred from homology"/>
<evidence type="ECO:0000256" key="2">
    <source>
        <dbReference type="ARBA" id="ARBA00022723"/>
    </source>
</evidence>
<comment type="cofactor">
    <cofactor evidence="4 5">
        <name>Mg(2+)</name>
        <dbReference type="ChEBI" id="CHEBI:18420"/>
    </cofactor>
</comment>
<dbReference type="Gene3D" id="3.30.540.10">
    <property type="entry name" value="Fructose-1,6-Bisphosphatase, subunit A, domain 1"/>
    <property type="match status" value="1"/>
</dbReference>
<dbReference type="InterPro" id="IPR020583">
    <property type="entry name" value="Inositol_monoP_metal-BS"/>
</dbReference>
<dbReference type="EMBL" id="JAANXD010000063">
    <property type="protein sequence ID" value="MBS1258485.1"/>
    <property type="molecule type" value="Genomic_DNA"/>
</dbReference>
<dbReference type="Proteomes" id="UP000722750">
    <property type="component" value="Unassembled WGS sequence"/>
</dbReference>
<feature type="binding site" evidence="4">
    <location>
        <position position="73"/>
    </location>
    <ligand>
        <name>Mg(2+)</name>
        <dbReference type="ChEBI" id="CHEBI:18420"/>
        <label>1</label>
    </ligand>
</feature>
<feature type="binding site" evidence="4 5">
    <location>
        <position position="93"/>
    </location>
    <ligand>
        <name>Mg(2+)</name>
        <dbReference type="ChEBI" id="CHEBI:18420"/>
        <label>2</label>
    </ligand>
</feature>